<gene>
    <name evidence="1" type="ORF">SNOG_11846</name>
</gene>
<dbReference type="GeneID" id="5978991"/>
<dbReference type="RefSeq" id="XP_001802083.1">
    <property type="nucleotide sequence ID" value="XM_001802031.1"/>
</dbReference>
<organism evidence="1 2">
    <name type="scientific">Phaeosphaeria nodorum (strain SN15 / ATCC MYA-4574 / FGSC 10173)</name>
    <name type="common">Glume blotch fungus</name>
    <name type="synonym">Parastagonospora nodorum</name>
    <dbReference type="NCBI Taxonomy" id="321614"/>
    <lineage>
        <taxon>Eukaryota</taxon>
        <taxon>Fungi</taxon>
        <taxon>Dikarya</taxon>
        <taxon>Ascomycota</taxon>
        <taxon>Pezizomycotina</taxon>
        <taxon>Dothideomycetes</taxon>
        <taxon>Pleosporomycetidae</taxon>
        <taxon>Pleosporales</taxon>
        <taxon>Pleosporineae</taxon>
        <taxon>Phaeosphaeriaceae</taxon>
        <taxon>Parastagonospora</taxon>
    </lineage>
</organism>
<accession>Q0U8R8</accession>
<protein>
    <submittedName>
        <fullName evidence="1">Uncharacterized protein</fullName>
    </submittedName>
</protein>
<proteinExistence type="predicted"/>
<sequence>MDQEPFRKDIFRGESMKMVRQRKRKPDGSEAMLSTMERHRKGEEVEGFLNTIETALCPMRNEDGPFSALASAHLPF</sequence>
<evidence type="ECO:0000313" key="2">
    <source>
        <dbReference type="Proteomes" id="UP000001055"/>
    </source>
</evidence>
<dbReference type="InParanoid" id="Q0U8R8"/>
<reference evidence="2" key="1">
    <citation type="journal article" date="2007" name="Plant Cell">
        <title>Dothideomycete-plant interactions illuminated by genome sequencing and EST analysis of the wheat pathogen Stagonospora nodorum.</title>
        <authorList>
            <person name="Hane J.K."/>
            <person name="Lowe R.G."/>
            <person name="Solomon P.S."/>
            <person name="Tan K.C."/>
            <person name="Schoch C.L."/>
            <person name="Spatafora J.W."/>
            <person name="Crous P.W."/>
            <person name="Kodira C."/>
            <person name="Birren B.W."/>
            <person name="Galagan J.E."/>
            <person name="Torriani S.F."/>
            <person name="McDonald B.A."/>
            <person name="Oliver R.P."/>
        </authorList>
    </citation>
    <scope>NUCLEOTIDE SEQUENCE [LARGE SCALE GENOMIC DNA]</scope>
    <source>
        <strain evidence="2">SN15 / ATCC MYA-4574 / FGSC 10173</strain>
    </source>
</reference>
<dbReference type="KEGG" id="pno:SNOG_11846"/>
<evidence type="ECO:0000313" key="1">
    <source>
        <dbReference type="EMBL" id="EAT80890.1"/>
    </source>
</evidence>
<dbReference type="EMBL" id="CH445344">
    <property type="protein sequence ID" value="EAT80890.1"/>
    <property type="molecule type" value="Genomic_DNA"/>
</dbReference>
<name>Q0U8R8_PHANO</name>
<dbReference type="Proteomes" id="UP000001055">
    <property type="component" value="Unassembled WGS sequence"/>
</dbReference>
<dbReference type="AlphaFoldDB" id="Q0U8R8"/>